<evidence type="ECO:0000256" key="6">
    <source>
        <dbReference type="ARBA" id="ARBA00023136"/>
    </source>
</evidence>
<keyword evidence="5 7" id="KW-1133">Transmembrane helix</keyword>
<dbReference type="InterPro" id="IPR027470">
    <property type="entry name" value="Cation_efflux_CTD"/>
</dbReference>
<evidence type="ECO:0000256" key="7">
    <source>
        <dbReference type="SAM" id="Phobius"/>
    </source>
</evidence>
<keyword evidence="6 7" id="KW-0472">Membrane</keyword>
<feature type="transmembrane region" description="Helical" evidence="7">
    <location>
        <begin position="96"/>
        <end position="115"/>
    </location>
</feature>
<name>A0A382BSE9_9ZZZZ</name>
<comment type="subcellular location">
    <subcellularLocation>
        <location evidence="1">Membrane</location>
        <topology evidence="1">Multi-pass membrane protein</topology>
    </subcellularLocation>
</comment>
<dbReference type="GO" id="GO:0008324">
    <property type="term" value="F:monoatomic cation transmembrane transporter activity"/>
    <property type="evidence" value="ECO:0007669"/>
    <property type="project" value="InterPro"/>
</dbReference>
<evidence type="ECO:0000256" key="5">
    <source>
        <dbReference type="ARBA" id="ARBA00022989"/>
    </source>
</evidence>
<proteinExistence type="inferred from homology"/>
<accession>A0A382BSE9</accession>
<dbReference type="InterPro" id="IPR036837">
    <property type="entry name" value="Cation_efflux_CTD_sf"/>
</dbReference>
<evidence type="ECO:0000256" key="3">
    <source>
        <dbReference type="ARBA" id="ARBA00022448"/>
    </source>
</evidence>
<dbReference type="AlphaFoldDB" id="A0A382BSE9"/>
<gene>
    <name evidence="10" type="ORF">METZ01_LOCUS169295</name>
</gene>
<evidence type="ECO:0000256" key="4">
    <source>
        <dbReference type="ARBA" id="ARBA00022692"/>
    </source>
</evidence>
<dbReference type="SUPFAM" id="SSF160240">
    <property type="entry name" value="Cation efflux protein cytoplasmic domain-like"/>
    <property type="match status" value="1"/>
</dbReference>
<dbReference type="GO" id="GO:0016020">
    <property type="term" value="C:membrane"/>
    <property type="evidence" value="ECO:0007669"/>
    <property type="project" value="UniProtKB-SubCell"/>
</dbReference>
<dbReference type="InterPro" id="IPR027469">
    <property type="entry name" value="Cation_efflux_TMD_sf"/>
</dbReference>
<protein>
    <submittedName>
        <fullName evidence="10">Uncharacterized protein</fullName>
    </submittedName>
</protein>
<dbReference type="Pfam" id="PF01545">
    <property type="entry name" value="Cation_efflux"/>
    <property type="match status" value="1"/>
</dbReference>
<dbReference type="InterPro" id="IPR050291">
    <property type="entry name" value="CDF_Transporter"/>
</dbReference>
<dbReference type="InterPro" id="IPR058533">
    <property type="entry name" value="Cation_efflux_TM"/>
</dbReference>
<reference evidence="10" key="1">
    <citation type="submission" date="2018-05" db="EMBL/GenBank/DDBJ databases">
        <authorList>
            <person name="Lanie J.A."/>
            <person name="Ng W.-L."/>
            <person name="Kazmierczak K.M."/>
            <person name="Andrzejewski T.M."/>
            <person name="Davidsen T.M."/>
            <person name="Wayne K.J."/>
            <person name="Tettelin H."/>
            <person name="Glass J.I."/>
            <person name="Rusch D."/>
            <person name="Podicherti R."/>
            <person name="Tsui H.-C.T."/>
            <person name="Winkler M.E."/>
        </authorList>
    </citation>
    <scope>NUCLEOTIDE SEQUENCE</scope>
</reference>
<dbReference type="Gene3D" id="3.30.70.1350">
    <property type="entry name" value="Cation efflux protein, cytoplasmic domain"/>
    <property type="match status" value="1"/>
</dbReference>
<organism evidence="10">
    <name type="scientific">marine metagenome</name>
    <dbReference type="NCBI Taxonomy" id="408172"/>
    <lineage>
        <taxon>unclassified sequences</taxon>
        <taxon>metagenomes</taxon>
        <taxon>ecological metagenomes</taxon>
    </lineage>
</organism>
<comment type="similarity">
    <text evidence="2">Belongs to the cation diffusion facilitator (CDF) transporter (TC 2.A.4) family.</text>
</comment>
<dbReference type="SUPFAM" id="SSF161111">
    <property type="entry name" value="Cation efflux protein transmembrane domain-like"/>
    <property type="match status" value="1"/>
</dbReference>
<evidence type="ECO:0000256" key="2">
    <source>
        <dbReference type="ARBA" id="ARBA00008114"/>
    </source>
</evidence>
<feature type="domain" description="Cation efflux protein transmembrane" evidence="8">
    <location>
        <begin position="31"/>
        <end position="222"/>
    </location>
</feature>
<feature type="transmembrane region" description="Helical" evidence="7">
    <location>
        <begin position="31"/>
        <end position="53"/>
    </location>
</feature>
<dbReference type="Pfam" id="PF16916">
    <property type="entry name" value="ZT_dimer"/>
    <property type="match status" value="1"/>
</dbReference>
<keyword evidence="4 7" id="KW-0812">Transmembrane</keyword>
<feature type="non-terminal residue" evidence="10">
    <location>
        <position position="1"/>
    </location>
</feature>
<evidence type="ECO:0000259" key="8">
    <source>
        <dbReference type="Pfam" id="PF01545"/>
    </source>
</evidence>
<dbReference type="PANTHER" id="PTHR43840:SF15">
    <property type="entry name" value="MITOCHONDRIAL METAL TRANSPORTER 1-RELATED"/>
    <property type="match status" value="1"/>
</dbReference>
<dbReference type="PANTHER" id="PTHR43840">
    <property type="entry name" value="MITOCHONDRIAL METAL TRANSPORTER 1-RELATED"/>
    <property type="match status" value="1"/>
</dbReference>
<sequence>VFELLTNKFVPIIRESGQIYRTKIGILQGRISVIINGILFFIKLSIGLMVGAVSVIADAVHTLSDVISSVVVIWGFKQTEKPADVEHPYGHGRAEYIATLIISVLLMVAGIEFIQTSVERIRNPESILSEWWMVLVLLVTILLKELTARYAEFLSSKIASGTLHADAWHHRADAISSLLVVGALVAGKFGYPAFDGWAGLGVSFFLIYTGYDIAKDAVDDLIGKPPSMEEVESIRQIVLDVDGVLGAHDITVHSYGHDKFASVHVEIDAVKSTGDAHDISEEVESRLEAVLGVEPTIHLDPVHPNDPLVQGVMSHLSNVTAQDDRITDFHDIRIVNTQSHKVILFGTNMKTGMTQKNIILFNQDLEKSLKEKFGNYEIQIKVSPMHRF</sequence>
<dbReference type="FunFam" id="1.20.1510.10:FF:000006">
    <property type="entry name" value="Divalent cation efflux transporter"/>
    <property type="match status" value="1"/>
</dbReference>
<dbReference type="EMBL" id="UINC01031039">
    <property type="protein sequence ID" value="SVB16441.1"/>
    <property type="molecule type" value="Genomic_DNA"/>
</dbReference>
<keyword evidence="3" id="KW-0813">Transport</keyword>
<evidence type="ECO:0000259" key="9">
    <source>
        <dbReference type="Pfam" id="PF16916"/>
    </source>
</evidence>
<evidence type="ECO:0000256" key="1">
    <source>
        <dbReference type="ARBA" id="ARBA00004141"/>
    </source>
</evidence>
<dbReference type="Gene3D" id="1.20.1510.10">
    <property type="entry name" value="Cation efflux protein transmembrane domain"/>
    <property type="match status" value="1"/>
</dbReference>
<dbReference type="InterPro" id="IPR002524">
    <property type="entry name" value="Cation_efflux"/>
</dbReference>
<feature type="domain" description="Cation efflux protein cytoplasmic" evidence="9">
    <location>
        <begin position="226"/>
        <end position="301"/>
    </location>
</feature>
<dbReference type="NCBIfam" id="TIGR01297">
    <property type="entry name" value="CDF"/>
    <property type="match status" value="1"/>
</dbReference>
<evidence type="ECO:0000313" key="10">
    <source>
        <dbReference type="EMBL" id="SVB16441.1"/>
    </source>
</evidence>
<feature type="transmembrane region" description="Helical" evidence="7">
    <location>
        <begin position="131"/>
        <end position="151"/>
    </location>
</feature>